<dbReference type="InterPro" id="IPR006342">
    <property type="entry name" value="FkbM_mtfrase"/>
</dbReference>
<feature type="domain" description="Methyltransferase FkbM" evidence="1">
    <location>
        <begin position="118"/>
        <end position="246"/>
    </location>
</feature>
<dbReference type="EMBL" id="CAEZTI010000022">
    <property type="protein sequence ID" value="CAB4558206.1"/>
    <property type="molecule type" value="Genomic_DNA"/>
</dbReference>
<dbReference type="InterPro" id="IPR029063">
    <property type="entry name" value="SAM-dependent_MTases_sf"/>
</dbReference>
<accession>A0A6J6D4C0</accession>
<organism evidence="2">
    <name type="scientific">freshwater metagenome</name>
    <dbReference type="NCBI Taxonomy" id="449393"/>
    <lineage>
        <taxon>unclassified sequences</taxon>
        <taxon>metagenomes</taxon>
        <taxon>ecological metagenomes</taxon>
    </lineage>
</organism>
<dbReference type="Pfam" id="PF05050">
    <property type="entry name" value="Methyltransf_21"/>
    <property type="match status" value="1"/>
</dbReference>
<dbReference type="SUPFAM" id="SSF53335">
    <property type="entry name" value="S-adenosyl-L-methionine-dependent methyltransferases"/>
    <property type="match status" value="1"/>
</dbReference>
<dbReference type="NCBIfam" id="TIGR01444">
    <property type="entry name" value="fkbM_fam"/>
    <property type="match status" value="1"/>
</dbReference>
<name>A0A6J6D4C0_9ZZZZ</name>
<evidence type="ECO:0000259" key="1">
    <source>
        <dbReference type="Pfam" id="PF05050"/>
    </source>
</evidence>
<dbReference type="AlphaFoldDB" id="A0A6J6D4C0"/>
<reference evidence="2" key="1">
    <citation type="submission" date="2020-05" db="EMBL/GenBank/DDBJ databases">
        <authorList>
            <person name="Chiriac C."/>
            <person name="Salcher M."/>
            <person name="Ghai R."/>
            <person name="Kavagutti S V."/>
        </authorList>
    </citation>
    <scope>NUCLEOTIDE SEQUENCE</scope>
</reference>
<sequence length="282" mass="31504">MAFARKKNPLSPVDPVEIVTTIYRGLLGREPDEMGLPNFVELYESQGLQKVLEAIGGSEEMRKRVSATDYRKHWSLSQFREVEILLSLMTASAAPSKIIVDVGAAGVHLSNSIDLISSIGWKGILVEANPKDAEILAEAVKDIDATVLNYAVSDSEGEATFFLGTHPHHSSLKSEMTSWWGPISGEITVTKRRLPNILKDHNVPEIFGVLSLDIEGVEFEVINDLLDNSNYRPQWMIIEWGEKLYEATLNDERLTEKIRHEYSIVGGTEANIFLQHRSVTES</sequence>
<dbReference type="Gene3D" id="3.40.50.150">
    <property type="entry name" value="Vaccinia Virus protein VP39"/>
    <property type="match status" value="1"/>
</dbReference>
<gene>
    <name evidence="2" type="ORF">UFOPK1619_00204</name>
</gene>
<protein>
    <submittedName>
        <fullName evidence="2">Unannotated protein</fullName>
    </submittedName>
</protein>
<proteinExistence type="predicted"/>
<evidence type="ECO:0000313" key="2">
    <source>
        <dbReference type="EMBL" id="CAB4558206.1"/>
    </source>
</evidence>